<evidence type="ECO:0000256" key="1">
    <source>
        <dbReference type="SAM" id="Coils"/>
    </source>
</evidence>
<feature type="region of interest" description="Disordered" evidence="2">
    <location>
        <begin position="294"/>
        <end position="318"/>
    </location>
</feature>
<accession>A0A9P9BN63</accession>
<protein>
    <submittedName>
        <fullName evidence="3">Uncharacterized protein</fullName>
    </submittedName>
</protein>
<evidence type="ECO:0000313" key="3">
    <source>
        <dbReference type="EMBL" id="KAH7018512.1"/>
    </source>
</evidence>
<feature type="compositionally biased region" description="Basic and acidic residues" evidence="2">
    <location>
        <begin position="294"/>
        <end position="304"/>
    </location>
</feature>
<keyword evidence="1" id="KW-0175">Coiled coil</keyword>
<feature type="coiled-coil region" evidence="1">
    <location>
        <begin position="248"/>
        <end position="276"/>
    </location>
</feature>
<comment type="caution">
    <text evidence="3">The sequence shown here is derived from an EMBL/GenBank/DDBJ whole genome shotgun (WGS) entry which is preliminary data.</text>
</comment>
<name>A0A9P9BN63_9PEZI</name>
<dbReference type="GeneID" id="70191243"/>
<dbReference type="RefSeq" id="XP_046006779.1">
    <property type="nucleotide sequence ID" value="XM_046161697.1"/>
</dbReference>
<keyword evidence="4" id="KW-1185">Reference proteome</keyword>
<dbReference type="EMBL" id="JAGTJQ010000011">
    <property type="protein sequence ID" value="KAH7018512.1"/>
    <property type="molecule type" value="Genomic_DNA"/>
</dbReference>
<feature type="compositionally biased region" description="Low complexity" evidence="2">
    <location>
        <begin position="309"/>
        <end position="318"/>
    </location>
</feature>
<reference evidence="3" key="1">
    <citation type="journal article" date="2021" name="Nat. Commun.">
        <title>Genetic determinants of endophytism in the Arabidopsis root mycobiome.</title>
        <authorList>
            <person name="Mesny F."/>
            <person name="Miyauchi S."/>
            <person name="Thiergart T."/>
            <person name="Pickel B."/>
            <person name="Atanasova L."/>
            <person name="Karlsson M."/>
            <person name="Huettel B."/>
            <person name="Barry K.W."/>
            <person name="Haridas S."/>
            <person name="Chen C."/>
            <person name="Bauer D."/>
            <person name="Andreopoulos W."/>
            <person name="Pangilinan J."/>
            <person name="LaButti K."/>
            <person name="Riley R."/>
            <person name="Lipzen A."/>
            <person name="Clum A."/>
            <person name="Drula E."/>
            <person name="Henrissat B."/>
            <person name="Kohler A."/>
            <person name="Grigoriev I.V."/>
            <person name="Martin F.M."/>
            <person name="Hacquard S."/>
        </authorList>
    </citation>
    <scope>NUCLEOTIDE SEQUENCE</scope>
    <source>
        <strain evidence="3">MPI-CAGE-CH-0230</strain>
    </source>
</reference>
<organism evidence="3 4">
    <name type="scientific">Microdochium trichocladiopsis</name>
    <dbReference type="NCBI Taxonomy" id="1682393"/>
    <lineage>
        <taxon>Eukaryota</taxon>
        <taxon>Fungi</taxon>
        <taxon>Dikarya</taxon>
        <taxon>Ascomycota</taxon>
        <taxon>Pezizomycotina</taxon>
        <taxon>Sordariomycetes</taxon>
        <taxon>Xylariomycetidae</taxon>
        <taxon>Xylariales</taxon>
        <taxon>Microdochiaceae</taxon>
        <taxon>Microdochium</taxon>
    </lineage>
</organism>
<gene>
    <name evidence="3" type="ORF">B0I36DRAFT_40126</name>
</gene>
<evidence type="ECO:0000256" key="2">
    <source>
        <dbReference type="SAM" id="MobiDB-lite"/>
    </source>
</evidence>
<proteinExistence type="predicted"/>
<sequence>MSIGSQPTSRPEVDFQWNAPSFMASLATTKVGCPQNRLIFLNMLLLETAAAGLQDRLDGYANDSPMNYIPGRTDINTLTETVTTTLVVQAQDISLFQAGFGSTGQWTKMPAIHPLMSSLSNNLAGAAHSAPPGIPATNATHDTLTAASPAMEALARSAAAASGGDILNDAAPNNNDIATGAAAAATATATPTCIPSDPGDVSCATDGVTKGTWVGGGALAICLLAMLGVALYDLSYRARRWSFPPEWYKNMRAERRAAKERRLKKLREANGEAGQEVQEDMVVVVVVDEKVVEEQDSQHQHQQLELRQTTSSSAYSSSTATEDLAAFSRGEYPYPSVYEDYETEDDDAASSSGSEVHRRTGEAGHRWGLYCAQCGGGEDCSC</sequence>
<dbReference type="AlphaFoldDB" id="A0A9P9BN63"/>
<evidence type="ECO:0000313" key="4">
    <source>
        <dbReference type="Proteomes" id="UP000756346"/>
    </source>
</evidence>
<dbReference type="Proteomes" id="UP000756346">
    <property type="component" value="Unassembled WGS sequence"/>
</dbReference>